<proteinExistence type="predicted"/>
<dbReference type="InterPro" id="IPR040229">
    <property type="entry name" value="At3g27390-like"/>
</dbReference>
<feature type="transmembrane region" description="Helical" evidence="2">
    <location>
        <begin position="185"/>
        <end position="215"/>
    </location>
</feature>
<sequence length="696" mass="78374">MASLSKNFLEKWPINNHTEPEQGIHIQYELGLFYVESDTSPPPESASSDQQQFRVWLLVGPTGQTQEVMAGKHAIMRRTGIPVRDIWTLDPTLSYPFTDLGRERASFFFIQPNMPNSLKDWVKTLYVVFAFCSVLCFGLLVGPIAALILILGNLGVILGLFPAHVAWTVYTLLKTNRFDAPLKVAILLGLPALFGLWLALSIAVSGLVGVGYSFFTPWVSSFEAFRLEDESKKFYHCLVDGTWGTIKGSCTVVRDFADLCYHSYPIYLKELRENPTSNELQPLRFIHVPACIIVGLLGLIVEIPLYTAIAIVKSPYMLFKGWHRLLHDLISREGPFLETACIPIAGLTILMWPLVVIGSILMAIFTSFFIGLYGSIVVYQERSFRRGVAYVIAMVAEFDEYTNDWLYLREGSILPKPRYRKRKPTNSSELSVARNQSLHDRFGSVIKAPEMLVPSLTASRSVREAIKEVKMVQIWGSMMRTCEVWGKELLDAGVITHADLSDWLKAKHANDATIVDVGLPCYSFLHTLLNSIKAGSNGMILLDGAEVNHLNRPQDRLLDWFFHPVMVLKEQIRVLQLEEGEIRYLQKVLLFGNNKERADSWDNGSFVPQDALRLAQIEGISRRMMGMNRSVSKFPTYRRRYRQVVKDLIIHSTGKDGSTKSISYSATKEGSNRSINSSAAKERSTSSRSIASIDIV</sequence>
<evidence type="ECO:0000256" key="2">
    <source>
        <dbReference type="SAM" id="Phobius"/>
    </source>
</evidence>
<feature type="transmembrane region" description="Helical" evidence="2">
    <location>
        <begin position="156"/>
        <end position="173"/>
    </location>
</feature>
<gene>
    <name evidence="3" type="ORF">DH2020_050042</name>
</gene>
<evidence type="ECO:0000313" key="4">
    <source>
        <dbReference type="Proteomes" id="UP001318860"/>
    </source>
</evidence>
<keyword evidence="2" id="KW-0472">Membrane</keyword>
<keyword evidence="2" id="KW-0812">Transmembrane</keyword>
<dbReference type="Proteomes" id="UP001318860">
    <property type="component" value="Unassembled WGS sequence"/>
</dbReference>
<organism evidence="3 4">
    <name type="scientific">Rehmannia glutinosa</name>
    <name type="common">Chinese foxglove</name>
    <dbReference type="NCBI Taxonomy" id="99300"/>
    <lineage>
        <taxon>Eukaryota</taxon>
        <taxon>Viridiplantae</taxon>
        <taxon>Streptophyta</taxon>
        <taxon>Embryophyta</taxon>
        <taxon>Tracheophyta</taxon>
        <taxon>Spermatophyta</taxon>
        <taxon>Magnoliopsida</taxon>
        <taxon>eudicotyledons</taxon>
        <taxon>Gunneridae</taxon>
        <taxon>Pentapetalae</taxon>
        <taxon>asterids</taxon>
        <taxon>lamiids</taxon>
        <taxon>Lamiales</taxon>
        <taxon>Orobanchaceae</taxon>
        <taxon>Rehmannieae</taxon>
        <taxon>Rehmannia</taxon>
    </lineage>
</organism>
<feature type="transmembrane region" description="Helical" evidence="2">
    <location>
        <begin position="285"/>
        <end position="312"/>
    </location>
</feature>
<dbReference type="EMBL" id="JABTTQ020003501">
    <property type="protein sequence ID" value="KAK6116246.1"/>
    <property type="molecule type" value="Genomic_DNA"/>
</dbReference>
<feature type="transmembrane region" description="Helical" evidence="2">
    <location>
        <begin position="360"/>
        <end position="379"/>
    </location>
</feature>
<evidence type="ECO:0000313" key="3">
    <source>
        <dbReference type="EMBL" id="KAK6116246.1"/>
    </source>
</evidence>
<feature type="compositionally biased region" description="Polar residues" evidence="1">
    <location>
        <begin position="659"/>
        <end position="679"/>
    </location>
</feature>
<keyword evidence="2" id="KW-1133">Transmembrane helix</keyword>
<name>A0ABR0U244_REHGL</name>
<feature type="transmembrane region" description="Helical" evidence="2">
    <location>
        <begin position="124"/>
        <end position="150"/>
    </location>
</feature>
<reference evidence="3 4" key="1">
    <citation type="journal article" date="2021" name="Comput. Struct. Biotechnol. J.">
        <title>De novo genome assembly of the potent medicinal plant Rehmannia glutinosa using nanopore technology.</title>
        <authorList>
            <person name="Ma L."/>
            <person name="Dong C."/>
            <person name="Song C."/>
            <person name="Wang X."/>
            <person name="Zheng X."/>
            <person name="Niu Y."/>
            <person name="Chen S."/>
            <person name="Feng W."/>
        </authorList>
    </citation>
    <scope>NUCLEOTIDE SEQUENCE [LARGE SCALE GENOMIC DNA]</scope>
    <source>
        <strain evidence="3">DH-2019</strain>
    </source>
</reference>
<comment type="caution">
    <text evidence="3">The sequence shown here is derived from an EMBL/GenBank/DDBJ whole genome shotgun (WGS) entry which is preliminary data.</text>
</comment>
<keyword evidence="4" id="KW-1185">Reference proteome</keyword>
<feature type="region of interest" description="Disordered" evidence="1">
    <location>
        <begin position="657"/>
        <end position="696"/>
    </location>
</feature>
<accession>A0ABR0U244</accession>
<dbReference type="PANTHER" id="PTHR31133:SF12">
    <property type="entry name" value="MEMBRANE PROTEIN"/>
    <property type="match status" value="1"/>
</dbReference>
<evidence type="ECO:0000256" key="1">
    <source>
        <dbReference type="SAM" id="MobiDB-lite"/>
    </source>
</evidence>
<protein>
    <submittedName>
        <fullName evidence="3">Uncharacterized protein</fullName>
    </submittedName>
</protein>
<dbReference type="PANTHER" id="PTHR31133">
    <property type="entry name" value="MEMBRANE PROTEIN"/>
    <property type="match status" value="1"/>
</dbReference>